<evidence type="ECO:0000256" key="1">
    <source>
        <dbReference type="SAM" id="Phobius"/>
    </source>
</evidence>
<evidence type="ECO:0000313" key="3">
    <source>
        <dbReference type="Proteomes" id="UP000076927"/>
    </source>
</evidence>
<reference evidence="2 3" key="1">
    <citation type="submission" date="2015-01" db="EMBL/GenBank/DDBJ databases">
        <title>Paenibacillus swuensis/DY6/whole genome sequencing.</title>
        <authorList>
            <person name="Kim M.K."/>
            <person name="Srinivasan S."/>
            <person name="Lee J.-J."/>
        </authorList>
    </citation>
    <scope>NUCLEOTIDE SEQUENCE [LARGE SCALE GENOMIC DNA]</scope>
    <source>
        <strain evidence="2 3">DY6</strain>
    </source>
</reference>
<name>A0A172TMG9_9BACL</name>
<keyword evidence="1" id="KW-0472">Membrane</keyword>
<evidence type="ECO:0000313" key="2">
    <source>
        <dbReference type="EMBL" id="ANE48182.1"/>
    </source>
</evidence>
<dbReference type="PATRIC" id="fig|1178515.4.peg.4028"/>
<dbReference type="AlphaFoldDB" id="A0A172TMG9"/>
<gene>
    <name evidence="2" type="ORF">SY83_19910</name>
</gene>
<organism evidence="2 3">
    <name type="scientific">Paenibacillus swuensis</name>
    <dbReference type="NCBI Taxonomy" id="1178515"/>
    <lineage>
        <taxon>Bacteria</taxon>
        <taxon>Bacillati</taxon>
        <taxon>Bacillota</taxon>
        <taxon>Bacilli</taxon>
        <taxon>Bacillales</taxon>
        <taxon>Paenibacillaceae</taxon>
        <taxon>Paenibacillus</taxon>
    </lineage>
</organism>
<protein>
    <submittedName>
        <fullName evidence="2">Uncharacterized protein</fullName>
    </submittedName>
</protein>
<keyword evidence="1" id="KW-1133">Transmembrane helix</keyword>
<feature type="transmembrane region" description="Helical" evidence="1">
    <location>
        <begin position="34"/>
        <end position="51"/>
    </location>
</feature>
<keyword evidence="3" id="KW-1185">Reference proteome</keyword>
<sequence>MIIYTTLFLTGMSLLTGVHFHFMREKTNLSERICVAFMLCVSTVLGILLIWEFPLIGPAAWVRKWIEFIIPSVK</sequence>
<dbReference type="EMBL" id="CP011388">
    <property type="protein sequence ID" value="ANE48182.1"/>
    <property type="molecule type" value="Genomic_DNA"/>
</dbReference>
<dbReference type="STRING" id="1178515.SY83_19910"/>
<accession>A0A172TMG9</accession>
<proteinExistence type="predicted"/>
<dbReference type="KEGG" id="pswu:SY83_19910"/>
<keyword evidence="1" id="KW-0812">Transmembrane</keyword>
<dbReference type="Proteomes" id="UP000076927">
    <property type="component" value="Chromosome"/>
</dbReference>